<dbReference type="SUPFAM" id="SSF51182">
    <property type="entry name" value="RmlC-like cupins"/>
    <property type="match status" value="1"/>
</dbReference>
<evidence type="ECO:0000313" key="2">
    <source>
        <dbReference type="EMBL" id="MBE8719426.1"/>
    </source>
</evidence>
<dbReference type="InterPro" id="IPR014710">
    <property type="entry name" value="RmlC-like_jellyroll"/>
</dbReference>
<dbReference type="Proteomes" id="UP000618319">
    <property type="component" value="Unassembled WGS sequence"/>
</dbReference>
<organism evidence="2 3">
    <name type="scientific">Sphingobacterium pedocola</name>
    <dbReference type="NCBI Taxonomy" id="2082722"/>
    <lineage>
        <taxon>Bacteria</taxon>
        <taxon>Pseudomonadati</taxon>
        <taxon>Bacteroidota</taxon>
        <taxon>Sphingobacteriia</taxon>
        <taxon>Sphingobacteriales</taxon>
        <taxon>Sphingobacteriaceae</taxon>
        <taxon>Sphingobacterium</taxon>
    </lineage>
</organism>
<keyword evidence="3" id="KW-1185">Reference proteome</keyword>
<protein>
    <recommendedName>
        <fullName evidence="1">Cupin type-2 domain-containing protein</fullName>
    </recommendedName>
</protein>
<dbReference type="EMBL" id="PSKQ01000010">
    <property type="protein sequence ID" value="MBE8719426.1"/>
    <property type="molecule type" value="Genomic_DNA"/>
</dbReference>
<dbReference type="RefSeq" id="WP_196937444.1">
    <property type="nucleotide sequence ID" value="NZ_MU158689.1"/>
</dbReference>
<dbReference type="InterPro" id="IPR011051">
    <property type="entry name" value="RmlC_Cupin_sf"/>
</dbReference>
<feature type="domain" description="Cupin type-2" evidence="1">
    <location>
        <begin position="5"/>
        <end position="62"/>
    </location>
</feature>
<dbReference type="Gene3D" id="2.60.120.10">
    <property type="entry name" value="Jelly Rolls"/>
    <property type="match status" value="1"/>
</dbReference>
<name>A0ABR9T260_9SPHI</name>
<accession>A0ABR9T260</accession>
<sequence length="69" mass="7859">MVARKGEVVPYQLSHEGEEFVYVIAGEMKMQVGDTDYLLKAGDTLYFNALHKHGITSMTDEVRYIDTFV</sequence>
<dbReference type="Pfam" id="PF07883">
    <property type="entry name" value="Cupin_2"/>
    <property type="match status" value="1"/>
</dbReference>
<gene>
    <name evidence="2" type="ORF">C4F40_01620</name>
</gene>
<comment type="caution">
    <text evidence="2">The sequence shown here is derived from an EMBL/GenBank/DDBJ whole genome shotgun (WGS) entry which is preliminary data.</text>
</comment>
<proteinExistence type="predicted"/>
<dbReference type="CDD" id="cd02209">
    <property type="entry name" value="cupin_XRE_C"/>
    <property type="match status" value="1"/>
</dbReference>
<evidence type="ECO:0000313" key="3">
    <source>
        <dbReference type="Proteomes" id="UP000618319"/>
    </source>
</evidence>
<reference evidence="2 3" key="1">
    <citation type="submission" date="2018-02" db="EMBL/GenBank/DDBJ databases">
        <title>Sphingobacterium KA21.</title>
        <authorList>
            <person name="Vasarhelyi B.M."/>
            <person name="Deshmukh S."/>
            <person name="Balint B."/>
            <person name="Kukolya J."/>
        </authorList>
    </citation>
    <scope>NUCLEOTIDE SEQUENCE [LARGE SCALE GENOMIC DNA]</scope>
    <source>
        <strain evidence="2 3">Ka21</strain>
    </source>
</reference>
<evidence type="ECO:0000259" key="1">
    <source>
        <dbReference type="Pfam" id="PF07883"/>
    </source>
</evidence>
<dbReference type="InterPro" id="IPR013096">
    <property type="entry name" value="Cupin_2"/>
</dbReference>